<evidence type="ECO:0000313" key="3">
    <source>
        <dbReference type="EMBL" id="SFZ81708.1"/>
    </source>
</evidence>
<protein>
    <recommendedName>
        <fullName evidence="2">LPS-assembly protein LptD central domain-containing protein</fullName>
    </recommendedName>
</protein>
<feature type="compositionally biased region" description="Polar residues" evidence="1">
    <location>
        <begin position="752"/>
        <end position="764"/>
    </location>
</feature>
<dbReference type="GO" id="GO:0009279">
    <property type="term" value="C:cell outer membrane"/>
    <property type="evidence" value="ECO:0007669"/>
    <property type="project" value="TreeGrafter"/>
</dbReference>
<dbReference type="AlphaFoldDB" id="A0A2H1E8W4"/>
<evidence type="ECO:0000256" key="1">
    <source>
        <dbReference type="SAM" id="MobiDB-lite"/>
    </source>
</evidence>
<reference evidence="3 4" key="1">
    <citation type="submission" date="2016-11" db="EMBL/GenBank/DDBJ databases">
        <authorList>
            <person name="Jaros S."/>
            <person name="Januszkiewicz K."/>
            <person name="Wedrychowicz H."/>
        </authorList>
    </citation>
    <scope>NUCLEOTIDE SEQUENCE [LARGE SCALE GENOMIC DNA]</scope>
    <source>
        <strain evidence="3">NCIMB 2154T</strain>
    </source>
</reference>
<name>A0A2H1E8W4_9FLAO</name>
<dbReference type="Pfam" id="PF19838">
    <property type="entry name" value="LptD_2"/>
    <property type="match status" value="1"/>
</dbReference>
<evidence type="ECO:0000313" key="4">
    <source>
        <dbReference type="Proteomes" id="UP000231564"/>
    </source>
</evidence>
<dbReference type="PANTHER" id="PTHR30189:SF1">
    <property type="entry name" value="LPS-ASSEMBLY PROTEIN LPTD"/>
    <property type="match status" value="1"/>
</dbReference>
<gene>
    <name evidence="3" type="ORF">MARIT_1245</name>
</gene>
<sequence>MSHTFTHRTKIAFKALQTNLSYILLFFSFFYSKQSYSQELKKKPIPFQKVNKIDSIIHTEKKTSLLKTKDTTAVSIDSIKPKEAIDGIISHDAQDYTLQNAKEKTITLYNNARVTYTDINLKAGIIIIDYKNNTVLAKGIKDSLGYKQRPVFKQGSQESEQDSILYNFKTRRALVYGVKTVQSGIITYGEKTKRVNDSTIYMRNLRFTTSKKKKPDYYIATSKAKLIPGKKIIVGGSNLVLADVPTPVFLPFAYFPLTEKQTSGFIIPSWGENDRQGFFLQNGGYYFSINDYVDLTILGDLYTNGSWGLRTDSNYNVRYRFNGNFSFRFENIIQGIRGLSNYDKRSNFNITWSHSQDTKSSPNSRFSASVNLGSSKYYRQSLNEFNNSQFLTNTLNSSISYYKNFVGTPFNMSLNATHSQNTNTQIVTMTLPSLQLNMERLYPFAGKGGVKKNPIQKLGVTYSMQGEYRINVPDNLFFTSEMFRTAKTGVQHNLSTNTNLKVAKYFTLSPSANYKDVWYFDRINKRYDPNIPNKNRDLGLGAPVNDIISGFNRFNEYNLGVSLSTNIYGTFNFKKGRLKAIRHTFRPSISYGYRPDFAADHNLQVQQSANPNDLLTYSPFENGIYGQPGSGVSNAIGITLNNVLEAKVATKDPNSDKEDQKITLLNNLNFSARYNIAADSLRWSPVSASAGTRLFKDKLALNANATLDPYQVNSKGIRINKFNGSLFRVTNVRVTANYSISSKDFEKDNDPKQNSQGNGAQNTPDVFGENMKTSNGFANNSSNNQNNNERETKKAALYKAKIPWTLNLVYAMNYASNGVTSDISNNSLMFSGDIELSPKWKVGFSSGYDIKRNAFTYTRLNFSRDLDSWRFNFNWTPFGTNSSYYFFIGVKASVLSDLKWDKNKPPDRRLF</sequence>
<keyword evidence="4" id="KW-1185">Reference proteome</keyword>
<dbReference type="InterPro" id="IPR050218">
    <property type="entry name" value="LptD"/>
</dbReference>
<feature type="compositionally biased region" description="Low complexity" evidence="1">
    <location>
        <begin position="774"/>
        <end position="787"/>
    </location>
</feature>
<accession>A0A2H1E8W4</accession>
<evidence type="ECO:0000259" key="2">
    <source>
        <dbReference type="Pfam" id="PF19838"/>
    </source>
</evidence>
<feature type="domain" description="LPS-assembly protein LptD central" evidence="2">
    <location>
        <begin position="232"/>
        <end position="710"/>
    </location>
</feature>
<dbReference type="KEGG" id="tmar:MARIT_1245"/>
<proteinExistence type="predicted"/>
<organism evidence="3 4">
    <name type="scientific">Tenacibaculum maritimum NCIMB 2154</name>
    <dbReference type="NCBI Taxonomy" id="1349785"/>
    <lineage>
        <taxon>Bacteria</taxon>
        <taxon>Pseudomonadati</taxon>
        <taxon>Bacteroidota</taxon>
        <taxon>Flavobacteriia</taxon>
        <taxon>Flavobacteriales</taxon>
        <taxon>Flavobacteriaceae</taxon>
        <taxon>Tenacibaculum</taxon>
    </lineage>
</organism>
<dbReference type="GO" id="GO:1990351">
    <property type="term" value="C:transporter complex"/>
    <property type="evidence" value="ECO:0007669"/>
    <property type="project" value="TreeGrafter"/>
</dbReference>
<dbReference type="EMBL" id="LT634361">
    <property type="protein sequence ID" value="SFZ81708.1"/>
    <property type="molecule type" value="Genomic_DNA"/>
</dbReference>
<dbReference type="PANTHER" id="PTHR30189">
    <property type="entry name" value="LPS-ASSEMBLY PROTEIN"/>
    <property type="match status" value="1"/>
</dbReference>
<dbReference type="Proteomes" id="UP000231564">
    <property type="component" value="Chromosome MARIT"/>
</dbReference>
<feature type="region of interest" description="Disordered" evidence="1">
    <location>
        <begin position="743"/>
        <end position="791"/>
    </location>
</feature>
<dbReference type="STRING" id="1349785.GCA_000509405_01076"/>
<dbReference type="InterPro" id="IPR045659">
    <property type="entry name" value="LptD_2"/>
</dbReference>